<organism evidence="1 2">
    <name type="scientific">Lactococcus garvieae</name>
    <dbReference type="NCBI Taxonomy" id="1363"/>
    <lineage>
        <taxon>Bacteria</taxon>
        <taxon>Bacillati</taxon>
        <taxon>Bacillota</taxon>
        <taxon>Bacilli</taxon>
        <taxon>Lactobacillales</taxon>
        <taxon>Streptococcaceae</taxon>
        <taxon>Lactococcus</taxon>
    </lineage>
</organism>
<evidence type="ECO:0008006" key="3">
    <source>
        <dbReference type="Google" id="ProtNLM"/>
    </source>
</evidence>
<evidence type="ECO:0000313" key="2">
    <source>
        <dbReference type="Proteomes" id="UP000181969"/>
    </source>
</evidence>
<dbReference type="EMBL" id="FOTJ01000013">
    <property type="protein sequence ID" value="SFL49972.1"/>
    <property type="molecule type" value="Genomic_DNA"/>
</dbReference>
<dbReference type="Proteomes" id="UP000181969">
    <property type="component" value="Unassembled WGS sequence"/>
</dbReference>
<accession>A0A1I4I6D9</accession>
<dbReference type="AlphaFoldDB" id="A0A1I4I6D9"/>
<protein>
    <recommendedName>
        <fullName evidence="3">IrrE N-terminal-like domain-containing protein</fullName>
    </recommendedName>
</protein>
<evidence type="ECO:0000313" key="1">
    <source>
        <dbReference type="EMBL" id="SFL49972.1"/>
    </source>
</evidence>
<proteinExistence type="predicted"/>
<sequence length="185" mass="21839">MTESEIIEYIIKDIESLGYETIVLPLDRPYTNGKRKIVTYPLPITPFKMAHEFIHAKYKDTCRKSPCDTTSPHEKRANKEAILFLWELFEKNGGASEDISQFINLTDCPEKLSKILVLQSKIKNWSREDISFQVNNYLNKTDEEPENWNLYRIMNACNIDYKWEQLVNKIIKEYYFSHFQSGRVG</sequence>
<dbReference type="RefSeq" id="WP_074751675.1">
    <property type="nucleotide sequence ID" value="NZ_FOTJ01000013.1"/>
</dbReference>
<dbReference type="OrthoDB" id="2242610at2"/>
<gene>
    <name evidence="1" type="ORF">SAMN05216438_11344</name>
</gene>
<reference evidence="1 2" key="1">
    <citation type="submission" date="2016-10" db="EMBL/GenBank/DDBJ databases">
        <authorList>
            <person name="de Groot N.N."/>
        </authorList>
    </citation>
    <scope>NUCLEOTIDE SEQUENCE [LARGE SCALE GENOMIC DNA]</scope>
    <source>
        <strain evidence="1 2">M79</strain>
    </source>
</reference>
<name>A0A1I4I6D9_9LACT</name>